<dbReference type="OrthoDB" id="7173678at2"/>
<dbReference type="Proteomes" id="UP000295096">
    <property type="component" value="Unassembled WGS sequence"/>
</dbReference>
<evidence type="ECO:0000313" key="2">
    <source>
        <dbReference type="EMBL" id="TDH60152.1"/>
    </source>
</evidence>
<dbReference type="Gene3D" id="1.10.10.2580">
    <property type="entry name" value="Penicillin Acylase III, Chain A, Domain 2"/>
    <property type="match status" value="1"/>
</dbReference>
<dbReference type="PANTHER" id="PTHR34218:SF4">
    <property type="entry name" value="ACYL-HOMOSERINE LACTONE ACYLASE QUIP"/>
    <property type="match status" value="1"/>
</dbReference>
<dbReference type="GO" id="GO:0016787">
    <property type="term" value="F:hydrolase activity"/>
    <property type="evidence" value="ECO:0007669"/>
    <property type="project" value="InterPro"/>
</dbReference>
<protein>
    <submittedName>
        <fullName evidence="2">Uncharacterized protein</fullName>
    </submittedName>
</protein>
<reference evidence="2 3" key="1">
    <citation type="journal article" date="2016" name="J. Microbiol.">
        <title>Dankookia rubra gen. nov., sp. nov., an alphaproteobacterium isolated from sediment of a shallow stream.</title>
        <authorList>
            <person name="Kim W.H."/>
            <person name="Kim D.H."/>
            <person name="Kang K."/>
            <person name="Ahn T.Y."/>
        </authorList>
    </citation>
    <scope>NUCLEOTIDE SEQUENCE [LARGE SCALE GENOMIC DNA]</scope>
    <source>
        <strain evidence="2 3">JCM30602</strain>
    </source>
</reference>
<keyword evidence="3" id="KW-1185">Reference proteome</keyword>
<dbReference type="SUPFAM" id="SSF56235">
    <property type="entry name" value="N-terminal nucleophile aminohydrolases (Ntn hydrolases)"/>
    <property type="match status" value="1"/>
</dbReference>
<dbReference type="InterPro" id="IPR029055">
    <property type="entry name" value="Ntn_hydrolases_N"/>
</dbReference>
<dbReference type="InterPro" id="IPR002692">
    <property type="entry name" value="S45"/>
</dbReference>
<accession>A0A4R5QAR0</accession>
<dbReference type="Pfam" id="PF01804">
    <property type="entry name" value="Penicil_amidase"/>
    <property type="match status" value="1"/>
</dbReference>
<proteinExistence type="predicted"/>
<evidence type="ECO:0000256" key="1">
    <source>
        <dbReference type="SAM" id="MobiDB-lite"/>
    </source>
</evidence>
<evidence type="ECO:0000313" key="3">
    <source>
        <dbReference type="Proteomes" id="UP000295096"/>
    </source>
</evidence>
<feature type="region of interest" description="Disordered" evidence="1">
    <location>
        <begin position="48"/>
        <end position="75"/>
    </location>
</feature>
<dbReference type="PANTHER" id="PTHR34218">
    <property type="entry name" value="PEPTIDASE S45 PENICILLIN AMIDASE"/>
    <property type="match status" value="1"/>
</dbReference>
<dbReference type="Gene3D" id="3.60.20.10">
    <property type="entry name" value="Glutamine Phosphoribosylpyrophosphate, subunit 1, domain 1"/>
    <property type="match status" value="1"/>
</dbReference>
<comment type="caution">
    <text evidence="2">The sequence shown here is derived from an EMBL/GenBank/DDBJ whole genome shotgun (WGS) entry which is preliminary data.</text>
</comment>
<dbReference type="GO" id="GO:0017000">
    <property type="term" value="P:antibiotic biosynthetic process"/>
    <property type="evidence" value="ECO:0007669"/>
    <property type="project" value="InterPro"/>
</dbReference>
<dbReference type="AlphaFoldDB" id="A0A4R5QAR0"/>
<name>A0A4R5QAR0_9PROT</name>
<organism evidence="2 3">
    <name type="scientific">Dankookia rubra</name>
    <dbReference type="NCBI Taxonomy" id="1442381"/>
    <lineage>
        <taxon>Bacteria</taxon>
        <taxon>Pseudomonadati</taxon>
        <taxon>Pseudomonadota</taxon>
        <taxon>Alphaproteobacteria</taxon>
        <taxon>Acetobacterales</taxon>
        <taxon>Roseomonadaceae</taxon>
        <taxon>Dankookia</taxon>
    </lineage>
</organism>
<dbReference type="EMBL" id="SMSJ01000044">
    <property type="protein sequence ID" value="TDH60152.1"/>
    <property type="molecule type" value="Genomic_DNA"/>
</dbReference>
<gene>
    <name evidence="2" type="ORF">E2C06_23760</name>
</gene>
<sequence length="265" mass="27123">MDAVGQVVAAERGDEVGHRGGPRPRVAAPCVAPLPGLAHPLCHATTAPDRCGPSLARGRAERNRSGDGSPAGRGRIDSAAGVDAFVGSGAPPAVECALLGAVPEPWEGWPSIAVMRRLGLLIGSVWFKLWRAAAPAVVGAENLGTLRYDDGAGGDLLRIAPGAEALLAAAQGDGTGGGGNNWAVGPARSATGRPVLAGDPHRVFEIANMYAQHRLACAEFDLAGVREVAILRDGARRVIVPATALWDDFLAATGVDLGERSQPAH</sequence>